<comment type="similarity">
    <text evidence="2 11">Belongs to the class-I aminoacyl-tRNA synthetase family. Glutamate--tRNA ligase type 1 subfamily.</text>
</comment>
<keyword evidence="7 11" id="KW-0067">ATP-binding</keyword>
<dbReference type="CDD" id="cd00808">
    <property type="entry name" value="GluRS_core"/>
    <property type="match status" value="1"/>
</dbReference>
<dbReference type="GO" id="GO:0000049">
    <property type="term" value="F:tRNA binding"/>
    <property type="evidence" value="ECO:0007669"/>
    <property type="project" value="InterPro"/>
</dbReference>
<evidence type="ECO:0000256" key="5">
    <source>
        <dbReference type="ARBA" id="ARBA00022598"/>
    </source>
</evidence>
<dbReference type="InterPro" id="IPR045462">
    <property type="entry name" value="aa-tRNA-synth_I_cd-bd"/>
</dbReference>
<evidence type="ECO:0000256" key="6">
    <source>
        <dbReference type="ARBA" id="ARBA00022741"/>
    </source>
</evidence>
<dbReference type="InterPro" id="IPR049940">
    <property type="entry name" value="GluQ/Sye"/>
</dbReference>
<dbReference type="InterPro" id="IPR001412">
    <property type="entry name" value="aa-tRNA-synth_I_CS"/>
</dbReference>
<dbReference type="GO" id="GO:0006424">
    <property type="term" value="P:glutamyl-tRNA aminoacylation"/>
    <property type="evidence" value="ECO:0007669"/>
    <property type="project" value="UniProtKB-UniRule"/>
</dbReference>
<dbReference type="PROSITE" id="PS00178">
    <property type="entry name" value="AA_TRNA_LIGASE_I"/>
    <property type="match status" value="1"/>
</dbReference>
<evidence type="ECO:0000256" key="7">
    <source>
        <dbReference type="ARBA" id="ARBA00022840"/>
    </source>
</evidence>
<dbReference type="InterPro" id="IPR033910">
    <property type="entry name" value="GluRS_core"/>
</dbReference>
<feature type="domain" description="Aminoacyl-tRNA synthetase class I anticodon-binding" evidence="13">
    <location>
        <begin position="388"/>
        <end position="521"/>
    </location>
</feature>
<sequence length="526" mass="61400">MRLRQSFFCKKTGNNRKMMIKYDGMKERKSPKEGVIHMSTDIRVRYAPSPTGHLHIGNARTALFNYLFARNAGGTFIIRIEDTDQKRNVEGGDKSQLKYLKWLGIDWDESIDVGGEYGPYRQMERLDIYQKYAKELLERGLAYKCYMTEEELEKEREEQRARGEVPKYSGAHRNLTEEQRRQFEAEGRKPSIRIRVPDNKTYTFNDIVKGKITFESKDFGDWVIMKKDGTPTYNFAAAIDDHLMQISHVLRGEDHISNTPKQMMIYEAFGWDVPKFGHMTLIVNEERKKLSKRDESIIQFIEQYADLGYLPEALFNFIALLGWSPVGEQELFTREEFIEIFDPNRLATSPAVFDPNKLKWMNNQYIKAADLDRILDITIPHLIKAGKLSEHMTEKERKWAEDLVALYQDQLSYGAEIVELTKLFFKEEIEYDEECMNVLSDEQVPDVLRTFREKLEQLETFNPDEIKAAIKAVQKDTKQRGKKLFMPIRVATTGQTHGPELPNAIYLLGRDKVIMRLNDALNKLDR</sequence>
<dbReference type="GO" id="GO:0005524">
    <property type="term" value="F:ATP binding"/>
    <property type="evidence" value="ECO:0007669"/>
    <property type="project" value="UniProtKB-UniRule"/>
</dbReference>
<comment type="function">
    <text evidence="11">Catalyzes the attachment of glutamate to tRNA(Glu) in a two-step reaction: glutamate is first activated by ATP to form Glu-AMP and then transferred to the acceptor end of tRNA(Glu).</text>
</comment>
<dbReference type="InterPro" id="IPR000924">
    <property type="entry name" value="Glu/Gln-tRNA-synth"/>
</dbReference>
<dbReference type="PANTHER" id="PTHR43311:SF2">
    <property type="entry name" value="GLUTAMATE--TRNA LIGASE, MITOCHONDRIAL-RELATED"/>
    <property type="match status" value="1"/>
</dbReference>
<feature type="short sequence motif" description="'HIGH' region" evidence="11">
    <location>
        <begin position="48"/>
        <end position="58"/>
    </location>
</feature>
<dbReference type="EMBL" id="SMAN01000011">
    <property type="protein sequence ID" value="TCT21053.1"/>
    <property type="molecule type" value="Genomic_DNA"/>
</dbReference>
<evidence type="ECO:0000256" key="4">
    <source>
        <dbReference type="ARBA" id="ARBA00022490"/>
    </source>
</evidence>
<dbReference type="GO" id="GO:0004818">
    <property type="term" value="F:glutamate-tRNA ligase activity"/>
    <property type="evidence" value="ECO:0007669"/>
    <property type="project" value="UniProtKB-UniRule"/>
</dbReference>
<feature type="domain" description="Glutamyl/glutaminyl-tRNA synthetase class Ib catalytic" evidence="12">
    <location>
        <begin position="42"/>
        <end position="360"/>
    </location>
</feature>
<proteinExistence type="inferred from homology"/>
<evidence type="ECO:0000256" key="9">
    <source>
        <dbReference type="ARBA" id="ARBA00023146"/>
    </source>
</evidence>
<feature type="short sequence motif" description="'KMSKS' region" evidence="11">
    <location>
        <begin position="289"/>
        <end position="293"/>
    </location>
</feature>
<keyword evidence="4 11" id="KW-0963">Cytoplasm</keyword>
<comment type="caution">
    <text evidence="14">The sequence shown here is derived from an EMBL/GenBank/DDBJ whole genome shotgun (WGS) entry which is preliminary data.</text>
</comment>
<gene>
    <name evidence="11" type="primary">gltX</name>
    <name evidence="14" type="ORF">EDD68_11111</name>
</gene>
<dbReference type="NCBIfam" id="TIGR00464">
    <property type="entry name" value="gltX_bact"/>
    <property type="match status" value="1"/>
</dbReference>
<keyword evidence="5 11" id="KW-0436">Ligase</keyword>
<keyword evidence="8 11" id="KW-0648">Protein biosynthesis</keyword>
<dbReference type="GO" id="GO:0005829">
    <property type="term" value="C:cytosol"/>
    <property type="evidence" value="ECO:0007669"/>
    <property type="project" value="TreeGrafter"/>
</dbReference>
<dbReference type="InterPro" id="IPR020751">
    <property type="entry name" value="aa-tRNA-synth_I_codon-bd_sub2"/>
</dbReference>
<dbReference type="HAMAP" id="MF_00022">
    <property type="entry name" value="Glu_tRNA_synth_type1"/>
    <property type="match status" value="1"/>
</dbReference>
<dbReference type="InterPro" id="IPR008925">
    <property type="entry name" value="aa_tRNA-synth_I_cd-bd_sf"/>
</dbReference>
<protein>
    <recommendedName>
        <fullName evidence="11">Glutamate--tRNA ligase</fullName>
        <ecNumber evidence="11">6.1.1.17</ecNumber>
    </recommendedName>
    <alternativeName>
        <fullName evidence="11">Glutamyl-tRNA synthetase</fullName>
        <shortName evidence="11">GluRS</shortName>
    </alternativeName>
</protein>
<comment type="catalytic activity">
    <reaction evidence="10 11">
        <text>tRNA(Glu) + L-glutamate + ATP = L-glutamyl-tRNA(Glu) + AMP + diphosphate</text>
        <dbReference type="Rhea" id="RHEA:23540"/>
        <dbReference type="Rhea" id="RHEA-COMP:9663"/>
        <dbReference type="Rhea" id="RHEA-COMP:9680"/>
        <dbReference type="ChEBI" id="CHEBI:29985"/>
        <dbReference type="ChEBI" id="CHEBI:30616"/>
        <dbReference type="ChEBI" id="CHEBI:33019"/>
        <dbReference type="ChEBI" id="CHEBI:78442"/>
        <dbReference type="ChEBI" id="CHEBI:78520"/>
        <dbReference type="ChEBI" id="CHEBI:456215"/>
        <dbReference type="EC" id="6.1.1.17"/>
    </reaction>
</comment>
<organism evidence="14 15">
    <name type="scientific">Melghiribacillus thermohalophilus</name>
    <dbReference type="NCBI Taxonomy" id="1324956"/>
    <lineage>
        <taxon>Bacteria</taxon>
        <taxon>Bacillati</taxon>
        <taxon>Bacillota</taxon>
        <taxon>Bacilli</taxon>
        <taxon>Bacillales</taxon>
        <taxon>Bacillaceae</taxon>
        <taxon>Melghiribacillus</taxon>
    </lineage>
</organism>
<dbReference type="InterPro" id="IPR020058">
    <property type="entry name" value="Glu/Gln-tRNA-synth_Ib_cat-dom"/>
</dbReference>
<dbReference type="SUPFAM" id="SSF52374">
    <property type="entry name" value="Nucleotidylyl transferase"/>
    <property type="match status" value="1"/>
</dbReference>
<evidence type="ECO:0000256" key="10">
    <source>
        <dbReference type="ARBA" id="ARBA00048351"/>
    </source>
</evidence>
<dbReference type="Gene3D" id="1.10.10.350">
    <property type="match status" value="1"/>
</dbReference>
<evidence type="ECO:0000313" key="14">
    <source>
        <dbReference type="EMBL" id="TCT21053.1"/>
    </source>
</evidence>
<comment type="subcellular location">
    <subcellularLocation>
        <location evidence="1 11">Cytoplasm</location>
    </subcellularLocation>
</comment>
<evidence type="ECO:0000259" key="12">
    <source>
        <dbReference type="Pfam" id="PF00749"/>
    </source>
</evidence>
<keyword evidence="15" id="KW-1185">Reference proteome</keyword>
<dbReference type="GO" id="GO:0008270">
    <property type="term" value="F:zinc ion binding"/>
    <property type="evidence" value="ECO:0007669"/>
    <property type="project" value="InterPro"/>
</dbReference>
<evidence type="ECO:0000313" key="15">
    <source>
        <dbReference type="Proteomes" id="UP000294650"/>
    </source>
</evidence>
<feature type="binding site" evidence="11">
    <location>
        <position position="292"/>
    </location>
    <ligand>
        <name>ATP</name>
        <dbReference type="ChEBI" id="CHEBI:30616"/>
    </ligand>
</feature>
<dbReference type="Pfam" id="PF19269">
    <property type="entry name" value="Anticodon_2"/>
    <property type="match status" value="1"/>
</dbReference>
<evidence type="ECO:0000259" key="13">
    <source>
        <dbReference type="Pfam" id="PF19269"/>
    </source>
</evidence>
<dbReference type="SUPFAM" id="SSF48163">
    <property type="entry name" value="An anticodon-binding domain of class I aminoacyl-tRNA synthetases"/>
    <property type="match status" value="1"/>
</dbReference>
<dbReference type="Proteomes" id="UP000294650">
    <property type="component" value="Unassembled WGS sequence"/>
</dbReference>
<dbReference type="Pfam" id="PF00749">
    <property type="entry name" value="tRNA-synt_1c"/>
    <property type="match status" value="1"/>
</dbReference>
<dbReference type="InterPro" id="IPR004527">
    <property type="entry name" value="Glu-tRNA-ligase_bac/mito"/>
</dbReference>
<dbReference type="FunFam" id="3.40.50.620:FF:000007">
    <property type="entry name" value="Glutamate--tRNA ligase"/>
    <property type="match status" value="1"/>
</dbReference>
<evidence type="ECO:0000256" key="11">
    <source>
        <dbReference type="HAMAP-Rule" id="MF_00022"/>
    </source>
</evidence>
<comment type="subunit">
    <text evidence="3 11">Monomer.</text>
</comment>
<evidence type="ECO:0000256" key="8">
    <source>
        <dbReference type="ARBA" id="ARBA00022917"/>
    </source>
</evidence>
<dbReference type="EC" id="6.1.1.17" evidence="11"/>
<comment type="caution">
    <text evidence="11">Lacks conserved residue(s) required for the propagation of feature annotation.</text>
</comment>
<keyword evidence="6 11" id="KW-0547">Nucleotide-binding</keyword>
<evidence type="ECO:0000256" key="2">
    <source>
        <dbReference type="ARBA" id="ARBA00007894"/>
    </source>
</evidence>
<keyword evidence="9 11" id="KW-0030">Aminoacyl-tRNA synthetase</keyword>
<evidence type="ECO:0000256" key="1">
    <source>
        <dbReference type="ARBA" id="ARBA00004496"/>
    </source>
</evidence>
<dbReference type="PANTHER" id="PTHR43311">
    <property type="entry name" value="GLUTAMATE--TRNA LIGASE"/>
    <property type="match status" value="1"/>
</dbReference>
<name>A0A4R3N1W9_9BACI</name>
<accession>A0A4R3N1W9</accession>
<dbReference type="PRINTS" id="PR00987">
    <property type="entry name" value="TRNASYNTHGLU"/>
</dbReference>
<dbReference type="Gene3D" id="3.40.50.620">
    <property type="entry name" value="HUPs"/>
    <property type="match status" value="1"/>
</dbReference>
<evidence type="ECO:0000256" key="3">
    <source>
        <dbReference type="ARBA" id="ARBA00011245"/>
    </source>
</evidence>
<reference evidence="14 15" key="1">
    <citation type="submission" date="2019-03" db="EMBL/GenBank/DDBJ databases">
        <title>Genomic Encyclopedia of Type Strains, Phase IV (KMG-IV): sequencing the most valuable type-strain genomes for metagenomic binning, comparative biology and taxonomic classification.</title>
        <authorList>
            <person name="Goeker M."/>
        </authorList>
    </citation>
    <scope>NUCLEOTIDE SEQUENCE [LARGE SCALE GENOMIC DNA]</scope>
    <source>
        <strain evidence="14 15">DSM 25894</strain>
    </source>
</reference>
<dbReference type="FunFam" id="1.10.10.350:FF:000002">
    <property type="entry name" value="Glutamate--tRNA ligase"/>
    <property type="match status" value="1"/>
</dbReference>
<dbReference type="AlphaFoldDB" id="A0A4R3N1W9"/>
<dbReference type="InterPro" id="IPR014729">
    <property type="entry name" value="Rossmann-like_a/b/a_fold"/>
</dbReference>